<evidence type="ECO:0000256" key="1">
    <source>
        <dbReference type="SAM" id="Phobius"/>
    </source>
</evidence>
<keyword evidence="1" id="KW-0812">Transmembrane</keyword>
<sequence>MFRLFKPPFEISTLEAWSKMSDDIAKVALLAIPVMLYSDNSLGFRIFNIVLLSVVVLAFLTVGRYFRQVIIRLSEEK</sequence>
<evidence type="ECO:0008006" key="4">
    <source>
        <dbReference type="Google" id="ProtNLM"/>
    </source>
</evidence>
<dbReference type="AlphaFoldDB" id="A0A379B830"/>
<keyword evidence="3" id="KW-1185">Reference proteome</keyword>
<keyword evidence="1" id="KW-0472">Membrane</keyword>
<protein>
    <recommendedName>
        <fullName evidence="4">CDP-diacylglycerol--glycerol-3-phosphate 3-phosphatidyltransferase</fullName>
    </recommendedName>
</protein>
<feature type="transmembrane region" description="Helical" evidence="1">
    <location>
        <begin position="42"/>
        <end position="62"/>
    </location>
</feature>
<dbReference type="OrthoDB" id="5690589at2"/>
<proteinExistence type="predicted"/>
<dbReference type="EMBL" id="UGSS01000002">
    <property type="protein sequence ID" value="SUB34429.1"/>
    <property type="molecule type" value="Genomic_DNA"/>
</dbReference>
<organism evidence="2 3">
    <name type="scientific">[Pasteurella] mairii</name>
    <dbReference type="NCBI Taxonomy" id="757"/>
    <lineage>
        <taxon>Bacteria</taxon>
        <taxon>Pseudomonadati</taxon>
        <taxon>Pseudomonadota</taxon>
        <taxon>Gammaproteobacteria</taxon>
        <taxon>Pasteurellales</taxon>
        <taxon>Pasteurellaceae</taxon>
    </lineage>
</organism>
<reference evidence="2 3" key="1">
    <citation type="submission" date="2018-06" db="EMBL/GenBank/DDBJ databases">
        <authorList>
            <consortium name="Pathogen Informatics"/>
            <person name="Doyle S."/>
        </authorList>
    </citation>
    <scope>NUCLEOTIDE SEQUENCE [LARGE SCALE GENOMIC DNA]</scope>
    <source>
        <strain evidence="2 3">NCTC10699</strain>
    </source>
</reference>
<evidence type="ECO:0000313" key="3">
    <source>
        <dbReference type="Proteomes" id="UP000254280"/>
    </source>
</evidence>
<dbReference type="Proteomes" id="UP000254280">
    <property type="component" value="Unassembled WGS sequence"/>
</dbReference>
<evidence type="ECO:0000313" key="2">
    <source>
        <dbReference type="EMBL" id="SUB34429.1"/>
    </source>
</evidence>
<accession>A0A379B830</accession>
<keyword evidence="1" id="KW-1133">Transmembrane helix</keyword>
<gene>
    <name evidence="2" type="ORF">NCTC10699_02098</name>
</gene>
<name>A0A379B830_9PAST</name>